<accession>A1SWG9</accession>
<dbReference type="SMART" id="SM01005">
    <property type="entry name" value="Ala_racemase_C"/>
    <property type="match status" value="1"/>
</dbReference>
<feature type="active site" description="Proton acceptor; specific for D-alanine" evidence="5">
    <location>
        <position position="39"/>
    </location>
</feature>
<keyword evidence="4 5" id="KW-0413">Isomerase</keyword>
<dbReference type="AlphaFoldDB" id="A1SWG9"/>
<dbReference type="RefSeq" id="WP_011770394.1">
    <property type="nucleotide sequence ID" value="NC_008709.1"/>
</dbReference>
<feature type="binding site" evidence="5 7">
    <location>
        <position position="137"/>
    </location>
    <ligand>
        <name>substrate</name>
    </ligand>
</feature>
<comment type="pathway">
    <text evidence="5">Amino-acid biosynthesis; D-alanine biosynthesis; D-alanine from L-alanine: step 1/1.</text>
</comment>
<dbReference type="HAMAP" id="MF_01201">
    <property type="entry name" value="Ala_racemase"/>
    <property type="match status" value="1"/>
</dbReference>
<dbReference type="InterPro" id="IPR009006">
    <property type="entry name" value="Ala_racemase/Decarboxylase_C"/>
</dbReference>
<keyword evidence="10" id="KW-1185">Reference proteome</keyword>
<comment type="function">
    <text evidence="5">Catalyzes the interconversion of L-alanine and D-alanine. May also act on other amino acids.</text>
</comment>
<dbReference type="SUPFAM" id="SSF51419">
    <property type="entry name" value="PLP-binding barrel"/>
    <property type="match status" value="1"/>
</dbReference>
<dbReference type="GO" id="GO:0030170">
    <property type="term" value="F:pyridoxal phosphate binding"/>
    <property type="evidence" value="ECO:0007669"/>
    <property type="project" value="UniProtKB-UniRule"/>
</dbReference>
<dbReference type="InterPro" id="IPR001608">
    <property type="entry name" value="Ala_racemase_N"/>
</dbReference>
<sequence>MNYKNTHLTRAIIHLDHLTHNMKVLQKKAGKRPLFPAIKANAYGHDAEIIAKHLISLGYTTLCTAHLSEAAELVEKGVNATFIILSPTLAENSDYLLDYDFQPIVSSQVQLQALAQAARRRDKQITIHVKVDTGMGRMGVRPDQLLMFLDECKAQPEIIIGGVCSHFPRADENNLSFSKTQINTFTALKKETKAYNIPLYHIANSAALFALEEAHLDAIRPGISIYGLKPSVSMVVPELNDLKPIMSLVSRITLLKEVVQDTGISYGHLHYTDKPSLIATIPIGYGDGLSRSLSNRIEVLIGNERCRQIGNICMDQCMIDVTQLRGKVSIGDEVVIIGTQGSETITADDLAKKQHTVNYEIVTAISSRVPRIVAQ</sequence>
<organism evidence="9 10">
    <name type="scientific">Psychromonas ingrahamii (strain DSM 17664 / CCUG 51855 / 37)</name>
    <dbReference type="NCBI Taxonomy" id="357804"/>
    <lineage>
        <taxon>Bacteria</taxon>
        <taxon>Pseudomonadati</taxon>
        <taxon>Pseudomonadota</taxon>
        <taxon>Gammaproteobacteria</taxon>
        <taxon>Alteromonadales</taxon>
        <taxon>Psychromonadaceae</taxon>
        <taxon>Psychromonas</taxon>
    </lineage>
</organism>
<proteinExistence type="inferred from homology"/>
<evidence type="ECO:0000256" key="7">
    <source>
        <dbReference type="PIRSR" id="PIRSR600821-52"/>
    </source>
</evidence>
<dbReference type="InterPro" id="IPR029066">
    <property type="entry name" value="PLP-binding_barrel"/>
</dbReference>
<dbReference type="InterPro" id="IPR011079">
    <property type="entry name" value="Ala_racemase_C"/>
</dbReference>
<evidence type="ECO:0000256" key="6">
    <source>
        <dbReference type="PIRSR" id="PIRSR600821-50"/>
    </source>
</evidence>
<evidence type="ECO:0000256" key="1">
    <source>
        <dbReference type="ARBA" id="ARBA00000316"/>
    </source>
</evidence>
<dbReference type="PANTHER" id="PTHR30511:SF0">
    <property type="entry name" value="ALANINE RACEMASE, CATABOLIC-RELATED"/>
    <property type="match status" value="1"/>
</dbReference>
<dbReference type="GO" id="GO:0008784">
    <property type="term" value="F:alanine racemase activity"/>
    <property type="evidence" value="ECO:0007669"/>
    <property type="project" value="UniProtKB-UniRule"/>
</dbReference>
<dbReference type="EMBL" id="CP000510">
    <property type="protein sequence ID" value="ABM03834.1"/>
    <property type="molecule type" value="Genomic_DNA"/>
</dbReference>
<dbReference type="FunFam" id="3.20.20.10:FF:000002">
    <property type="entry name" value="Alanine racemase"/>
    <property type="match status" value="1"/>
</dbReference>
<feature type="modified residue" description="N6-(pyridoxal phosphate)lysine" evidence="5 6">
    <location>
        <position position="39"/>
    </location>
</feature>
<dbReference type="UniPathway" id="UPA00042">
    <property type="reaction ID" value="UER00497"/>
</dbReference>
<dbReference type="KEGG" id="pin:Ping_2084"/>
<reference evidence="9 10" key="1">
    <citation type="submission" date="2007-01" db="EMBL/GenBank/DDBJ databases">
        <title>Complete sequence of Psychromonas ingrahamii 37.</title>
        <authorList>
            <consortium name="US DOE Joint Genome Institute"/>
            <person name="Copeland A."/>
            <person name="Lucas S."/>
            <person name="Lapidus A."/>
            <person name="Barry K."/>
            <person name="Detter J.C."/>
            <person name="Glavina del Rio T."/>
            <person name="Hammon N."/>
            <person name="Israni S."/>
            <person name="Dalin E."/>
            <person name="Tice H."/>
            <person name="Pitluck S."/>
            <person name="Thompson L.S."/>
            <person name="Brettin T."/>
            <person name="Bruce D."/>
            <person name="Han C."/>
            <person name="Tapia R."/>
            <person name="Schmutz J."/>
            <person name="Larimer F."/>
            <person name="Land M."/>
            <person name="Hauser L."/>
            <person name="Kyrpides N."/>
            <person name="Ivanova N."/>
            <person name="Staley J."/>
            <person name="Richardson P."/>
        </authorList>
    </citation>
    <scope>NUCLEOTIDE SEQUENCE [LARGE SCALE GENOMIC DNA]</scope>
    <source>
        <strain evidence="9 10">37</strain>
    </source>
</reference>
<feature type="binding site" evidence="5 7">
    <location>
        <position position="314"/>
    </location>
    <ligand>
        <name>substrate</name>
    </ligand>
</feature>
<evidence type="ECO:0000313" key="9">
    <source>
        <dbReference type="EMBL" id="ABM03834.1"/>
    </source>
</evidence>
<dbReference type="PANTHER" id="PTHR30511">
    <property type="entry name" value="ALANINE RACEMASE"/>
    <property type="match status" value="1"/>
</dbReference>
<evidence type="ECO:0000256" key="5">
    <source>
        <dbReference type="HAMAP-Rule" id="MF_01201"/>
    </source>
</evidence>
<dbReference type="CDD" id="cd00430">
    <property type="entry name" value="PLPDE_III_AR"/>
    <property type="match status" value="1"/>
</dbReference>
<dbReference type="GO" id="GO:0005829">
    <property type="term" value="C:cytosol"/>
    <property type="evidence" value="ECO:0007669"/>
    <property type="project" value="TreeGrafter"/>
</dbReference>
<comment type="catalytic activity">
    <reaction evidence="1 5">
        <text>L-alanine = D-alanine</text>
        <dbReference type="Rhea" id="RHEA:20249"/>
        <dbReference type="ChEBI" id="CHEBI:57416"/>
        <dbReference type="ChEBI" id="CHEBI:57972"/>
        <dbReference type="EC" id="5.1.1.1"/>
    </reaction>
</comment>
<dbReference type="InterPro" id="IPR000821">
    <property type="entry name" value="Ala_racemase"/>
</dbReference>
<comment type="cofactor">
    <cofactor evidence="2 5 6">
        <name>pyridoxal 5'-phosphate</name>
        <dbReference type="ChEBI" id="CHEBI:597326"/>
    </cofactor>
</comment>
<dbReference type="eggNOG" id="COG0787">
    <property type="taxonomic scope" value="Bacteria"/>
</dbReference>
<dbReference type="Gene3D" id="3.20.20.10">
    <property type="entry name" value="Alanine racemase"/>
    <property type="match status" value="1"/>
</dbReference>
<dbReference type="HOGENOM" id="CLU_028393_2_2_6"/>
<evidence type="ECO:0000256" key="3">
    <source>
        <dbReference type="ARBA" id="ARBA00022898"/>
    </source>
</evidence>
<evidence type="ECO:0000313" key="10">
    <source>
        <dbReference type="Proteomes" id="UP000000639"/>
    </source>
</evidence>
<keyword evidence="3 5" id="KW-0663">Pyridoxal phosphate</keyword>
<dbReference type="Pfam" id="PF01168">
    <property type="entry name" value="Ala_racemase_N"/>
    <property type="match status" value="1"/>
</dbReference>
<comment type="similarity">
    <text evidence="5">Belongs to the alanine racemase family.</text>
</comment>
<dbReference type="PROSITE" id="PS00395">
    <property type="entry name" value="ALANINE_RACEMASE"/>
    <property type="match status" value="1"/>
</dbReference>
<feature type="domain" description="Alanine racemase C-terminal" evidence="8">
    <location>
        <begin position="245"/>
        <end position="374"/>
    </location>
</feature>
<dbReference type="GO" id="GO:0030632">
    <property type="term" value="P:D-alanine biosynthetic process"/>
    <property type="evidence" value="ECO:0007669"/>
    <property type="project" value="UniProtKB-UniRule"/>
</dbReference>
<dbReference type="Proteomes" id="UP000000639">
    <property type="component" value="Chromosome"/>
</dbReference>
<evidence type="ECO:0000256" key="4">
    <source>
        <dbReference type="ARBA" id="ARBA00023235"/>
    </source>
</evidence>
<protein>
    <recommendedName>
        <fullName evidence="5">Alanine racemase</fullName>
        <ecNumber evidence="5">5.1.1.1</ecNumber>
    </recommendedName>
</protein>
<evidence type="ECO:0000256" key="2">
    <source>
        <dbReference type="ARBA" id="ARBA00001933"/>
    </source>
</evidence>
<evidence type="ECO:0000259" key="8">
    <source>
        <dbReference type="SMART" id="SM01005"/>
    </source>
</evidence>
<dbReference type="Gene3D" id="2.40.37.10">
    <property type="entry name" value="Lyase, Ornithine Decarboxylase, Chain A, domain 1"/>
    <property type="match status" value="1"/>
</dbReference>
<dbReference type="InterPro" id="IPR020622">
    <property type="entry name" value="Ala_racemase_pyridoxalP-BS"/>
</dbReference>
<dbReference type="STRING" id="357804.Ping_2084"/>
<dbReference type="NCBIfam" id="TIGR00492">
    <property type="entry name" value="alr"/>
    <property type="match status" value="1"/>
</dbReference>
<dbReference type="EC" id="5.1.1.1" evidence="5"/>
<gene>
    <name evidence="9" type="ordered locus">Ping_2084</name>
</gene>
<name>A1SWG9_PSYIN</name>
<dbReference type="SUPFAM" id="SSF50621">
    <property type="entry name" value="Alanine racemase C-terminal domain-like"/>
    <property type="match status" value="1"/>
</dbReference>
<feature type="active site" description="Proton acceptor; specific for L-alanine" evidence="5">
    <location>
        <position position="266"/>
    </location>
</feature>
<dbReference type="PRINTS" id="PR00992">
    <property type="entry name" value="ALARACEMASE"/>
</dbReference>
<dbReference type="Pfam" id="PF00842">
    <property type="entry name" value="Ala_racemase_C"/>
    <property type="match status" value="1"/>
</dbReference>